<dbReference type="InterPro" id="IPR006558">
    <property type="entry name" value="LamG-like"/>
</dbReference>
<dbReference type="SUPFAM" id="SSF49899">
    <property type="entry name" value="Concanavalin A-like lectins/glucanases"/>
    <property type="match status" value="2"/>
</dbReference>
<dbReference type="RefSeq" id="WP_203716110.1">
    <property type="nucleotide sequence ID" value="NZ_BONE01000040.1"/>
</dbReference>
<feature type="region of interest" description="Disordered" evidence="3">
    <location>
        <begin position="268"/>
        <end position="287"/>
    </location>
</feature>
<accession>A0ABQ4CVC5</accession>
<dbReference type="Proteomes" id="UP000604117">
    <property type="component" value="Unassembled WGS sequence"/>
</dbReference>
<feature type="domain" description="LamG-like jellyroll fold" evidence="5">
    <location>
        <begin position="813"/>
        <end position="950"/>
    </location>
</feature>
<dbReference type="EMBL" id="BONE01000040">
    <property type="protein sequence ID" value="GIF75234.1"/>
    <property type="molecule type" value="Genomic_DNA"/>
</dbReference>
<sequence length="1192" mass="125813">MGVRGGRKLAAQLTAVVVLATGVGLASQQAGSTVPPAQAQPPAVLVTESDTLKQTEADAVEAAKSGGRAVEVGAYRGERRDVWAEPNGSFTEYTHQQAVRVVKNKRWVAPDASLERHPDGTVTPRAATYGLRLSGGGSGPFLTAERAGKSMSFTWPDGPLPAPVLDGDTATYAEIEPGLDLVVHAGTESFSHVLVVKDAAAARRASVANLALGLRTNGLSVDDAGGGRLVAVAAGGGRIFEAAEPHMWDAGDGTTEEDLTQAGAAARALGGTSRVRTPAKGAEPSRAAPITARKAALKVRVTDDTLHLTPDAALLADPKTRYPVYIDPIWSSTTNSYWAMVDSGYPNENYPKFDNKSDERAGWCQPDPNCNNSDIKRLMYALPSNYSGKTIIKAEFQVSLVRGWNNTARNVRLYMMGGGISSSTTWNNMPSWATHITTRSLGAEQGCGSSTRNSVFDVTSVFNGTGENSRATTTFGIRMETENNNQHFKRFCNNALLRVNWNRAPAKPAAGDLTSSPGGACVNGTGRPYVDTLPRLSAVLRDPDHLSGGAAENVRGEFRVRWTPTGGTPQTVTWTSGYKASGSRLDYTVPGTIPQNVVVQWDVRASDGTAWGPWSSESGGKLCEFMYDATTPTPPLVSSAEFLEPHLINCATYSDATWRDGVGVQSTFTFDSAASDVVEYRYGINTNPSPTNVLRPAVDGGPVTMRFVAQEEGVTFITVEARDRANKSSAIANCSFRVSPGAVPVAEWHLADEDDATEAADERGGAPATRHGAENVTFGVPGPGGPSDRAVRLGGQDGAYLATTAGGVVDTTKNFAISAWAKLDELGRDQTVLSQDGAGEPGFALGYDAGNNKWELKLPTTDVESLGDWTVHGGTPQAGVWTHLVAVFDASAGTVALSVNGVRTQAERRSRWNSHGPVQIGRRLEQGRYSGYFKGDIADVSIFNRLVVPVEGGPISEVKATRVGYWPVNAATGGSSPATGGGQALTLGGGAQIALDDPIGDPPVFPMLGLGELRLDGVDDYAATATAPAPTDHSFSVVARVRVASPDGGQPAAAVLSQPGTQQSAFVVRRNADNRWSLAMTTADTAGAQEVTAYDSQIDISNDLFGQLLALTYNAFTNEVRLYVDGQLAATARATHTAAWNATGGLQVGRAFVDGSWQEYFDGAVDEVRAYSGALDATTIQQLNLPIEKETL</sequence>
<feature type="region of interest" description="Disordered" evidence="3">
    <location>
        <begin position="754"/>
        <end position="784"/>
    </location>
</feature>
<comment type="caution">
    <text evidence="6">The sequence shown here is derived from an EMBL/GenBank/DDBJ whole genome shotgun (WGS) entry which is preliminary data.</text>
</comment>
<gene>
    <name evidence="6" type="ORF">Asi02nite_47520</name>
</gene>
<name>A0ABQ4CVC5_9ACTN</name>
<evidence type="ECO:0000256" key="1">
    <source>
        <dbReference type="ARBA" id="ARBA00022729"/>
    </source>
</evidence>
<reference evidence="6 7" key="1">
    <citation type="submission" date="2021-01" db="EMBL/GenBank/DDBJ databases">
        <title>Whole genome shotgun sequence of Asanoa siamensis NBRC 107932.</title>
        <authorList>
            <person name="Komaki H."/>
            <person name="Tamura T."/>
        </authorList>
    </citation>
    <scope>NUCLEOTIDE SEQUENCE [LARGE SCALE GENOMIC DNA]</scope>
    <source>
        <strain evidence="6 7">NBRC 107932</strain>
    </source>
</reference>
<dbReference type="InterPro" id="IPR013320">
    <property type="entry name" value="ConA-like_dom_sf"/>
</dbReference>
<protein>
    <recommendedName>
        <fullName evidence="5">LamG-like jellyroll fold domain-containing protein</fullName>
    </recommendedName>
</protein>
<dbReference type="Pfam" id="PF13385">
    <property type="entry name" value="Laminin_G_3"/>
    <property type="match status" value="2"/>
</dbReference>
<organism evidence="6 7">
    <name type="scientific">Asanoa siamensis</name>
    <dbReference type="NCBI Taxonomy" id="926357"/>
    <lineage>
        <taxon>Bacteria</taxon>
        <taxon>Bacillati</taxon>
        <taxon>Actinomycetota</taxon>
        <taxon>Actinomycetes</taxon>
        <taxon>Micromonosporales</taxon>
        <taxon>Micromonosporaceae</taxon>
        <taxon>Asanoa</taxon>
    </lineage>
</organism>
<feature type="chain" id="PRO_5045315928" description="LamG-like jellyroll fold domain-containing protein" evidence="4">
    <location>
        <begin position="27"/>
        <end position="1192"/>
    </location>
</feature>
<dbReference type="SMART" id="SM00560">
    <property type="entry name" value="LamGL"/>
    <property type="match status" value="2"/>
</dbReference>
<evidence type="ECO:0000256" key="3">
    <source>
        <dbReference type="SAM" id="MobiDB-lite"/>
    </source>
</evidence>
<keyword evidence="1 4" id="KW-0732">Signal</keyword>
<evidence type="ECO:0000256" key="4">
    <source>
        <dbReference type="SAM" id="SignalP"/>
    </source>
</evidence>
<proteinExistence type="predicted"/>
<evidence type="ECO:0000313" key="6">
    <source>
        <dbReference type="EMBL" id="GIF75234.1"/>
    </source>
</evidence>
<dbReference type="Gene3D" id="2.60.120.200">
    <property type="match status" value="2"/>
</dbReference>
<keyword evidence="2" id="KW-1015">Disulfide bond</keyword>
<dbReference type="PANTHER" id="PTHR46943">
    <property type="entry name" value="PENTRAXIN-RELATED PROTEIN PTX3"/>
    <property type="match status" value="1"/>
</dbReference>
<keyword evidence="7" id="KW-1185">Reference proteome</keyword>
<evidence type="ECO:0000313" key="7">
    <source>
        <dbReference type="Proteomes" id="UP000604117"/>
    </source>
</evidence>
<dbReference type="PANTHER" id="PTHR46943:SF1">
    <property type="entry name" value="PENTRAXIN-RELATED PROTEIN PTX3"/>
    <property type="match status" value="1"/>
</dbReference>
<evidence type="ECO:0000256" key="2">
    <source>
        <dbReference type="ARBA" id="ARBA00023157"/>
    </source>
</evidence>
<evidence type="ECO:0000259" key="5">
    <source>
        <dbReference type="SMART" id="SM00560"/>
    </source>
</evidence>
<feature type="signal peptide" evidence="4">
    <location>
        <begin position="1"/>
        <end position="26"/>
    </location>
</feature>
<dbReference type="InterPro" id="IPR042837">
    <property type="entry name" value="PTX3"/>
</dbReference>
<feature type="domain" description="LamG-like jellyroll fold" evidence="5">
    <location>
        <begin position="1033"/>
        <end position="1178"/>
    </location>
</feature>